<evidence type="ECO:0000313" key="4">
    <source>
        <dbReference type="Proteomes" id="UP000321947"/>
    </source>
</evidence>
<name>A0A5A7T8V8_CUCMM</name>
<gene>
    <name evidence="2" type="ORF">E5676_scaffold237G001560</name>
    <name evidence="1" type="ORF">E6C27_scaffold36G002360</name>
</gene>
<accession>A0A5A7T8V8</accession>
<dbReference type="AlphaFoldDB" id="A0A5A7T8V8"/>
<dbReference type="EMBL" id="SSTD01006251">
    <property type="protein sequence ID" value="TYK20565.1"/>
    <property type="molecule type" value="Genomic_DNA"/>
</dbReference>
<dbReference type="Proteomes" id="UP000321393">
    <property type="component" value="Unassembled WGS sequence"/>
</dbReference>
<proteinExistence type="predicted"/>
<dbReference type="EMBL" id="SSTE01018788">
    <property type="protein sequence ID" value="KAA0038037.1"/>
    <property type="molecule type" value="Genomic_DNA"/>
</dbReference>
<comment type="caution">
    <text evidence="1">The sequence shown here is derived from an EMBL/GenBank/DDBJ whole genome shotgun (WGS) entry which is preliminary data.</text>
</comment>
<evidence type="ECO:0000313" key="1">
    <source>
        <dbReference type="EMBL" id="KAA0038037.1"/>
    </source>
</evidence>
<sequence length="123" mass="14352">MREIGASLPIVEAKFERVAEKAQKKTEQVKSRVLKIKEQTQGVKALVEEKLKAKMKGWKELRSKVEEVAFSVEKSKEKGKEKTFEEFCEEASKEIKELSSLKDDALKLRKKRRVKMKKKTLRE</sequence>
<evidence type="ECO:0000313" key="2">
    <source>
        <dbReference type="EMBL" id="TYK20565.1"/>
    </source>
</evidence>
<protein>
    <submittedName>
        <fullName evidence="1">Protein MNN4-like</fullName>
    </submittedName>
</protein>
<reference evidence="3 4" key="1">
    <citation type="submission" date="2019-08" db="EMBL/GenBank/DDBJ databases">
        <title>Draft genome sequences of two oriental melons (Cucumis melo L. var makuwa).</title>
        <authorList>
            <person name="Kwon S.-Y."/>
        </authorList>
    </citation>
    <scope>NUCLEOTIDE SEQUENCE [LARGE SCALE GENOMIC DNA]</scope>
    <source>
        <strain evidence="4">cv. Chang Bougi</strain>
        <strain evidence="3">cv. SW 3</strain>
        <tissue evidence="1">Leaf</tissue>
    </source>
</reference>
<organism evidence="1 3">
    <name type="scientific">Cucumis melo var. makuwa</name>
    <name type="common">Oriental melon</name>
    <dbReference type="NCBI Taxonomy" id="1194695"/>
    <lineage>
        <taxon>Eukaryota</taxon>
        <taxon>Viridiplantae</taxon>
        <taxon>Streptophyta</taxon>
        <taxon>Embryophyta</taxon>
        <taxon>Tracheophyta</taxon>
        <taxon>Spermatophyta</taxon>
        <taxon>Magnoliopsida</taxon>
        <taxon>eudicotyledons</taxon>
        <taxon>Gunneridae</taxon>
        <taxon>Pentapetalae</taxon>
        <taxon>rosids</taxon>
        <taxon>fabids</taxon>
        <taxon>Cucurbitales</taxon>
        <taxon>Cucurbitaceae</taxon>
        <taxon>Benincaseae</taxon>
        <taxon>Cucumis</taxon>
    </lineage>
</organism>
<evidence type="ECO:0000313" key="3">
    <source>
        <dbReference type="Proteomes" id="UP000321393"/>
    </source>
</evidence>
<dbReference type="Proteomes" id="UP000321947">
    <property type="component" value="Unassembled WGS sequence"/>
</dbReference>